<evidence type="ECO:0000256" key="1">
    <source>
        <dbReference type="ARBA" id="ARBA00023125"/>
    </source>
</evidence>
<protein>
    <submittedName>
        <fullName evidence="3">XRE family transcriptional regulator</fullName>
    </submittedName>
</protein>
<dbReference type="CDD" id="cd00093">
    <property type="entry name" value="HTH_XRE"/>
    <property type="match status" value="1"/>
</dbReference>
<dbReference type="SMART" id="SM00530">
    <property type="entry name" value="HTH_XRE"/>
    <property type="match status" value="1"/>
</dbReference>
<dbReference type="PANTHER" id="PTHR46797:SF1">
    <property type="entry name" value="METHYLPHOSPHONATE SYNTHASE"/>
    <property type="match status" value="1"/>
</dbReference>
<dbReference type="GO" id="GO:0003677">
    <property type="term" value="F:DNA binding"/>
    <property type="evidence" value="ECO:0007669"/>
    <property type="project" value="UniProtKB-KW"/>
</dbReference>
<evidence type="ECO:0000313" key="4">
    <source>
        <dbReference type="Proteomes" id="UP000290649"/>
    </source>
</evidence>
<reference evidence="3 4" key="1">
    <citation type="journal article" date="2019" name="Int. J. Syst. Evol. Microbiol.">
        <title>Anaerobacillus alkaliphilus sp. nov., a novel alkaliphilic and moderately halophilic bacterium.</title>
        <authorList>
            <person name="Borsodi A.K."/>
            <person name="Aszalos J.M."/>
            <person name="Bihari P."/>
            <person name="Nagy I."/>
            <person name="Schumann P."/>
            <person name="Sproer C."/>
            <person name="Kovacs A.L."/>
            <person name="Boka K."/>
            <person name="Dobosy P."/>
            <person name="Ovari M."/>
            <person name="Szili-Kovacs T."/>
            <person name="Toth E."/>
        </authorList>
    </citation>
    <scope>NUCLEOTIDE SEQUENCE [LARGE SCALE GENOMIC DNA]</scope>
    <source>
        <strain evidence="3 4">B16-10</strain>
    </source>
</reference>
<dbReference type="GO" id="GO:0005829">
    <property type="term" value="C:cytosol"/>
    <property type="evidence" value="ECO:0007669"/>
    <property type="project" value="TreeGrafter"/>
</dbReference>
<dbReference type="InterPro" id="IPR050807">
    <property type="entry name" value="TransReg_Diox_bact_type"/>
</dbReference>
<evidence type="ECO:0000259" key="2">
    <source>
        <dbReference type="PROSITE" id="PS50943"/>
    </source>
</evidence>
<dbReference type="OrthoDB" id="1859224at2"/>
<evidence type="ECO:0000313" key="3">
    <source>
        <dbReference type="EMBL" id="RXJ04049.1"/>
    </source>
</evidence>
<dbReference type="AlphaFoldDB" id="A0A4Q0VX36"/>
<keyword evidence="4" id="KW-1185">Reference proteome</keyword>
<proteinExistence type="predicted"/>
<dbReference type="PANTHER" id="PTHR46797">
    <property type="entry name" value="HTH-TYPE TRANSCRIPTIONAL REGULATOR"/>
    <property type="match status" value="1"/>
</dbReference>
<dbReference type="SUPFAM" id="SSF47413">
    <property type="entry name" value="lambda repressor-like DNA-binding domains"/>
    <property type="match status" value="1"/>
</dbReference>
<sequence length="78" mass="8775">MNGESIRELRKKKRMSIDQLSDLSGVSKSYISYIERGLQNNPSIAVIEKISKALDVQLVDLIEGLNKPPLKEEHPIIS</sequence>
<feature type="domain" description="HTH cro/C1-type" evidence="2">
    <location>
        <begin position="6"/>
        <end position="61"/>
    </location>
</feature>
<dbReference type="InterPro" id="IPR001387">
    <property type="entry name" value="Cro/C1-type_HTH"/>
</dbReference>
<dbReference type="PROSITE" id="PS50943">
    <property type="entry name" value="HTH_CROC1"/>
    <property type="match status" value="1"/>
</dbReference>
<keyword evidence="1" id="KW-0238">DNA-binding</keyword>
<dbReference type="Proteomes" id="UP000290649">
    <property type="component" value="Unassembled WGS sequence"/>
</dbReference>
<dbReference type="InterPro" id="IPR010982">
    <property type="entry name" value="Lambda_DNA-bd_dom_sf"/>
</dbReference>
<gene>
    <name evidence="3" type="ORF">DS745_01280</name>
</gene>
<dbReference type="Pfam" id="PF01381">
    <property type="entry name" value="HTH_3"/>
    <property type="match status" value="1"/>
</dbReference>
<dbReference type="EMBL" id="QOUX01000001">
    <property type="protein sequence ID" value="RXJ04049.1"/>
    <property type="molecule type" value="Genomic_DNA"/>
</dbReference>
<dbReference type="RefSeq" id="WP_129076396.1">
    <property type="nucleotide sequence ID" value="NZ_QOUX01000001.1"/>
</dbReference>
<comment type="caution">
    <text evidence="3">The sequence shown here is derived from an EMBL/GenBank/DDBJ whole genome shotgun (WGS) entry which is preliminary data.</text>
</comment>
<organism evidence="3 4">
    <name type="scientific">Anaerobacillus alkaliphilus</name>
    <dbReference type="NCBI Taxonomy" id="1548597"/>
    <lineage>
        <taxon>Bacteria</taxon>
        <taxon>Bacillati</taxon>
        <taxon>Bacillota</taxon>
        <taxon>Bacilli</taxon>
        <taxon>Bacillales</taxon>
        <taxon>Bacillaceae</taxon>
        <taxon>Anaerobacillus</taxon>
    </lineage>
</organism>
<dbReference type="GO" id="GO:0003700">
    <property type="term" value="F:DNA-binding transcription factor activity"/>
    <property type="evidence" value="ECO:0007669"/>
    <property type="project" value="TreeGrafter"/>
</dbReference>
<name>A0A4Q0VX36_9BACI</name>
<accession>A0A4Q0VX36</accession>
<dbReference type="Gene3D" id="1.10.260.40">
    <property type="entry name" value="lambda repressor-like DNA-binding domains"/>
    <property type="match status" value="1"/>
</dbReference>